<comment type="caution">
    <text evidence="2">The sequence shown here is derived from an EMBL/GenBank/DDBJ whole genome shotgun (WGS) entry which is preliminary data.</text>
</comment>
<protein>
    <submittedName>
        <fullName evidence="2">Uncharacterized protein</fullName>
    </submittedName>
</protein>
<evidence type="ECO:0000313" key="2">
    <source>
        <dbReference type="EMBL" id="GHO92393.1"/>
    </source>
</evidence>
<evidence type="ECO:0000256" key="1">
    <source>
        <dbReference type="SAM" id="Phobius"/>
    </source>
</evidence>
<dbReference type="AlphaFoldDB" id="A0A8J3N1A5"/>
<dbReference type="Proteomes" id="UP000597444">
    <property type="component" value="Unassembled WGS sequence"/>
</dbReference>
<keyword evidence="3" id="KW-1185">Reference proteome</keyword>
<evidence type="ECO:0000313" key="3">
    <source>
        <dbReference type="Proteomes" id="UP000597444"/>
    </source>
</evidence>
<proteinExistence type="predicted"/>
<reference evidence="2" key="1">
    <citation type="submission" date="2020-10" db="EMBL/GenBank/DDBJ databases">
        <title>Taxonomic study of unclassified bacteria belonging to the class Ktedonobacteria.</title>
        <authorList>
            <person name="Yabe S."/>
            <person name="Wang C.M."/>
            <person name="Zheng Y."/>
            <person name="Sakai Y."/>
            <person name="Cavaletti L."/>
            <person name="Monciardini P."/>
            <person name="Donadio S."/>
        </authorList>
    </citation>
    <scope>NUCLEOTIDE SEQUENCE</scope>
    <source>
        <strain evidence="2">ID150040</strain>
    </source>
</reference>
<gene>
    <name evidence="2" type="ORF">KSF_024410</name>
</gene>
<keyword evidence="1" id="KW-1133">Transmembrane helix</keyword>
<organism evidence="2 3">
    <name type="scientific">Reticulibacter mediterranei</name>
    <dbReference type="NCBI Taxonomy" id="2778369"/>
    <lineage>
        <taxon>Bacteria</taxon>
        <taxon>Bacillati</taxon>
        <taxon>Chloroflexota</taxon>
        <taxon>Ktedonobacteria</taxon>
        <taxon>Ktedonobacterales</taxon>
        <taxon>Reticulibacteraceae</taxon>
        <taxon>Reticulibacter</taxon>
    </lineage>
</organism>
<feature type="transmembrane region" description="Helical" evidence="1">
    <location>
        <begin position="43"/>
        <end position="62"/>
    </location>
</feature>
<keyword evidence="1" id="KW-0812">Transmembrane</keyword>
<accession>A0A8J3N1A5</accession>
<keyword evidence="1" id="KW-0472">Membrane</keyword>
<dbReference type="EMBL" id="BNJK01000001">
    <property type="protein sequence ID" value="GHO92393.1"/>
    <property type="molecule type" value="Genomic_DNA"/>
</dbReference>
<name>A0A8J3N1A5_9CHLR</name>
<sequence length="74" mass="8404">MMGYCLAKFLDFQDQLLTARIVRNHDLSDLRLMALSFEVPLPIAVPILFFVPLTLSFALPVVDSRMMHSVLVLL</sequence>